<dbReference type="RefSeq" id="WP_115292210.1">
    <property type="nucleotide sequence ID" value="NZ_JBJEWQ010000053.1"/>
</dbReference>
<sequence length="75" mass="7940">MPDALILPVLATLGCLLGCWLSCRTPSTLDQASLLPFADDPDAAARMTQATGRPCEVTTQPLEEPDNPSEESLLA</sequence>
<reference evidence="1 2" key="1">
    <citation type="submission" date="2018-06" db="EMBL/GenBank/DDBJ databases">
        <authorList>
            <consortium name="Pathogen Informatics"/>
            <person name="Doyle S."/>
        </authorList>
    </citation>
    <scope>NUCLEOTIDE SEQUENCE [LARGE SCALE GENOMIC DNA]</scope>
    <source>
        <strain evidence="1 2">NCTC10899</strain>
    </source>
</reference>
<gene>
    <name evidence="1" type="ORF">NCTC10899_04292</name>
</gene>
<evidence type="ECO:0000313" key="1">
    <source>
        <dbReference type="EMBL" id="SUD41423.1"/>
    </source>
</evidence>
<protein>
    <submittedName>
        <fullName evidence="1">Uncharacterized protein</fullName>
    </submittedName>
</protein>
<organism evidence="1 2">
    <name type="scientific">Ectopseudomonas mendocina</name>
    <name type="common">Pseudomonas mendocina</name>
    <dbReference type="NCBI Taxonomy" id="300"/>
    <lineage>
        <taxon>Bacteria</taxon>
        <taxon>Pseudomonadati</taxon>
        <taxon>Pseudomonadota</taxon>
        <taxon>Gammaproteobacteria</taxon>
        <taxon>Pseudomonadales</taxon>
        <taxon>Pseudomonadaceae</taxon>
        <taxon>Ectopseudomonas</taxon>
    </lineage>
</organism>
<name>A0A379J035_ECTME</name>
<dbReference type="OrthoDB" id="7014575at2"/>
<accession>A0A379J035</accession>
<dbReference type="EMBL" id="UGUU01000001">
    <property type="protein sequence ID" value="SUD41423.1"/>
    <property type="molecule type" value="Genomic_DNA"/>
</dbReference>
<dbReference type="AlphaFoldDB" id="A0A379J035"/>
<evidence type="ECO:0000313" key="2">
    <source>
        <dbReference type="Proteomes" id="UP000254260"/>
    </source>
</evidence>
<dbReference type="Proteomes" id="UP000254260">
    <property type="component" value="Unassembled WGS sequence"/>
</dbReference>
<proteinExistence type="predicted"/>